<dbReference type="InterPro" id="IPR029063">
    <property type="entry name" value="SAM-dependent_MTases_sf"/>
</dbReference>
<dbReference type="AlphaFoldDB" id="A0A1H7X7R2"/>
<dbReference type="Pfam" id="PF13489">
    <property type="entry name" value="Methyltransf_23"/>
    <property type="match status" value="1"/>
</dbReference>
<evidence type="ECO:0000313" key="2">
    <source>
        <dbReference type="Proteomes" id="UP000198990"/>
    </source>
</evidence>
<dbReference type="PANTHER" id="PTHR43861">
    <property type="entry name" value="TRANS-ACONITATE 2-METHYLTRANSFERASE-RELATED"/>
    <property type="match status" value="1"/>
</dbReference>
<dbReference type="GO" id="GO:0032259">
    <property type="term" value="P:methylation"/>
    <property type="evidence" value="ECO:0007669"/>
    <property type="project" value="UniProtKB-KW"/>
</dbReference>
<gene>
    <name evidence="1" type="ORF">SAMN04488008_11416</name>
</gene>
<dbReference type="Gene3D" id="3.40.50.150">
    <property type="entry name" value="Vaccinia Virus protein VP39"/>
    <property type="match status" value="1"/>
</dbReference>
<evidence type="ECO:0000313" key="1">
    <source>
        <dbReference type="EMBL" id="SEM29178.1"/>
    </source>
</evidence>
<name>A0A1H7X7R2_9FLAO</name>
<dbReference type="GO" id="GO:0008168">
    <property type="term" value="F:methyltransferase activity"/>
    <property type="evidence" value="ECO:0007669"/>
    <property type="project" value="UniProtKB-KW"/>
</dbReference>
<keyword evidence="1" id="KW-0489">Methyltransferase</keyword>
<dbReference type="STRING" id="228957.SAMN04488008_11416"/>
<accession>A0A1H7X7R2</accession>
<protein>
    <submittedName>
        <fullName evidence="1">Methyltransferase domain-containing protein</fullName>
    </submittedName>
</protein>
<reference evidence="2" key="1">
    <citation type="submission" date="2016-10" db="EMBL/GenBank/DDBJ databases">
        <authorList>
            <person name="Varghese N."/>
            <person name="Submissions S."/>
        </authorList>
    </citation>
    <scope>NUCLEOTIDE SEQUENCE [LARGE SCALE GENOMIC DNA]</scope>
    <source>
        <strain evidence="2">DSM 16471</strain>
    </source>
</reference>
<keyword evidence="2" id="KW-1185">Reference proteome</keyword>
<dbReference type="EMBL" id="FNZN01000014">
    <property type="protein sequence ID" value="SEM29178.1"/>
    <property type="molecule type" value="Genomic_DNA"/>
</dbReference>
<sequence>MSTNIIHLTTKDYFLTKEEFSLELDTHYDMLVTKPQPKNLDKYYQTSNYISHTDQSTNFFEKIYSLAKKYTLHKKTKLINKFSNNGKTLLDIGCGTGEFLVTAKKENWTIFGVEPNKQAREKAVSKTLNVVENLENLGQQKFNVISLWHVMEHLPDLKNQIKKITNLLAEEGTLIIAVPNFKSNDAIHYKEYWAAYDTPRHLWHFSQNAISELFKEQNFKIIQTLPMKFDSYYVSLLSEKYKNGKQNYFKAIYQGWLSNYKANRTSEYSSLTYVLKRE</sequence>
<dbReference type="CDD" id="cd02440">
    <property type="entry name" value="AdoMet_MTases"/>
    <property type="match status" value="1"/>
</dbReference>
<dbReference type="SUPFAM" id="SSF53335">
    <property type="entry name" value="S-adenosyl-L-methionine-dependent methyltransferases"/>
    <property type="match status" value="1"/>
</dbReference>
<dbReference type="Proteomes" id="UP000198990">
    <property type="component" value="Unassembled WGS sequence"/>
</dbReference>
<proteinExistence type="predicted"/>
<dbReference type="OrthoDB" id="2370471at2"/>
<organism evidence="1 2">
    <name type="scientific">Maribacter orientalis</name>
    <dbReference type="NCBI Taxonomy" id="228957"/>
    <lineage>
        <taxon>Bacteria</taxon>
        <taxon>Pseudomonadati</taxon>
        <taxon>Bacteroidota</taxon>
        <taxon>Flavobacteriia</taxon>
        <taxon>Flavobacteriales</taxon>
        <taxon>Flavobacteriaceae</taxon>
        <taxon>Maribacter</taxon>
    </lineage>
</organism>
<dbReference type="RefSeq" id="WP_091627537.1">
    <property type="nucleotide sequence ID" value="NZ_FNZN01000014.1"/>
</dbReference>
<keyword evidence="1" id="KW-0808">Transferase</keyword>